<gene>
    <name evidence="1" type="ORF">DLJ82_2201</name>
</gene>
<accession>A0A2Z4YER8</accession>
<evidence type="ECO:0000313" key="1">
    <source>
        <dbReference type="EMBL" id="AXA39794.1"/>
    </source>
</evidence>
<reference evidence="1 2" key="1">
    <citation type="submission" date="2018-07" db="EMBL/GenBank/DDBJ databases">
        <title>Rhizobium leguminosarum strain:ATCC 14479 Genome sequencing and assembly.</title>
        <authorList>
            <person name="Chakraborty R."/>
        </authorList>
    </citation>
    <scope>NUCLEOTIDE SEQUENCE [LARGE SCALE GENOMIC DNA]</scope>
    <source>
        <strain evidence="1 2">ATCC 14479</strain>
    </source>
</reference>
<protein>
    <recommendedName>
        <fullName evidence="3">DUF2185 domain-containing protein</fullName>
    </recommendedName>
</protein>
<sequence length="94" mass="10519">MGSSKFEDPRLGVYCCGHMLRRERPALLVVREDGDWQFLCGGVDHTDPLEPYHVSVGVLLDADPTLNQIADLPPEWEAERAEIGDAWLRTVGTQ</sequence>
<proteinExistence type="predicted"/>
<dbReference type="Proteomes" id="UP000251166">
    <property type="component" value="Chromosome"/>
</dbReference>
<dbReference type="EMBL" id="CP030760">
    <property type="protein sequence ID" value="AXA39794.1"/>
    <property type="molecule type" value="Genomic_DNA"/>
</dbReference>
<organism evidence="1 2">
    <name type="scientific">Rhizobium leguminosarum</name>
    <dbReference type="NCBI Taxonomy" id="384"/>
    <lineage>
        <taxon>Bacteria</taxon>
        <taxon>Pseudomonadati</taxon>
        <taxon>Pseudomonadota</taxon>
        <taxon>Alphaproteobacteria</taxon>
        <taxon>Hyphomicrobiales</taxon>
        <taxon>Rhizobiaceae</taxon>
        <taxon>Rhizobium/Agrobacterium group</taxon>
        <taxon>Rhizobium</taxon>
    </lineage>
</organism>
<name>A0A2Z4YER8_RHILE</name>
<dbReference type="AlphaFoldDB" id="A0A2Z4YER8"/>
<evidence type="ECO:0008006" key="3">
    <source>
        <dbReference type="Google" id="ProtNLM"/>
    </source>
</evidence>
<evidence type="ECO:0000313" key="2">
    <source>
        <dbReference type="Proteomes" id="UP000251166"/>
    </source>
</evidence>